<evidence type="ECO:0000256" key="6">
    <source>
        <dbReference type="ARBA" id="ARBA00022801"/>
    </source>
</evidence>
<evidence type="ECO:0000256" key="3">
    <source>
        <dbReference type="ARBA" id="ARBA00022525"/>
    </source>
</evidence>
<accession>A0A9W4J181</accession>
<dbReference type="Gene3D" id="3.40.50.200">
    <property type="entry name" value="Peptidase S8/S53 domain"/>
    <property type="match status" value="1"/>
</dbReference>
<evidence type="ECO:0000256" key="11">
    <source>
        <dbReference type="SAM" id="SignalP"/>
    </source>
</evidence>
<evidence type="ECO:0000256" key="5">
    <source>
        <dbReference type="ARBA" id="ARBA00022729"/>
    </source>
</evidence>
<comment type="subcellular location">
    <subcellularLocation>
        <location evidence="1">Secreted</location>
    </subcellularLocation>
</comment>
<evidence type="ECO:0000256" key="1">
    <source>
        <dbReference type="ARBA" id="ARBA00004613"/>
    </source>
</evidence>
<evidence type="ECO:0000256" key="9">
    <source>
        <dbReference type="ARBA" id="ARBA00075063"/>
    </source>
</evidence>
<dbReference type="InterPro" id="IPR036852">
    <property type="entry name" value="Peptidase_S8/S53_dom_sf"/>
</dbReference>
<dbReference type="PROSITE" id="PS51892">
    <property type="entry name" value="SUBTILASE"/>
    <property type="match status" value="1"/>
</dbReference>
<evidence type="ECO:0000256" key="4">
    <source>
        <dbReference type="ARBA" id="ARBA00022670"/>
    </source>
</evidence>
<reference evidence="14" key="1">
    <citation type="submission" date="2021-07" db="EMBL/GenBank/DDBJ databases">
        <authorList>
            <person name="Branca A.L. A."/>
        </authorList>
    </citation>
    <scope>NUCLEOTIDE SEQUENCE</scope>
</reference>
<gene>
    <name evidence="14" type="ORF">PSALAMII_LOCUS4270</name>
</gene>
<dbReference type="Proteomes" id="UP001152649">
    <property type="component" value="Unassembled WGS sequence"/>
</dbReference>
<dbReference type="InterPro" id="IPR034193">
    <property type="entry name" value="PCSK9_ProteinaseK-like"/>
</dbReference>
<dbReference type="PANTHER" id="PTHR43806">
    <property type="entry name" value="PEPTIDASE S8"/>
    <property type="match status" value="1"/>
</dbReference>
<dbReference type="Pfam" id="PF05922">
    <property type="entry name" value="Inhibitor_I9"/>
    <property type="match status" value="1"/>
</dbReference>
<feature type="active site" description="Charge relay system" evidence="10">
    <location>
        <position position="188"/>
    </location>
</feature>
<feature type="signal peptide" evidence="11">
    <location>
        <begin position="1"/>
        <end position="19"/>
    </location>
</feature>
<keyword evidence="7 10" id="KW-0720">Serine protease</keyword>
<evidence type="ECO:0000313" key="14">
    <source>
        <dbReference type="EMBL" id="CAG8366180.1"/>
    </source>
</evidence>
<feature type="domain" description="Peptidase S8/S53" evidence="12">
    <location>
        <begin position="148"/>
        <end position="358"/>
    </location>
</feature>
<dbReference type="InterPro" id="IPR000209">
    <property type="entry name" value="Peptidase_S8/S53_dom"/>
</dbReference>
<dbReference type="FunFam" id="3.40.50.200:FF:000014">
    <property type="entry name" value="Proteinase K"/>
    <property type="match status" value="1"/>
</dbReference>
<dbReference type="OrthoDB" id="206201at2759"/>
<feature type="chain" id="PRO_5040724134" description="Alkaline serine protease" evidence="11">
    <location>
        <begin position="20"/>
        <end position="397"/>
    </location>
</feature>
<dbReference type="EMBL" id="CAJVPG010000166">
    <property type="protein sequence ID" value="CAG8366180.1"/>
    <property type="molecule type" value="Genomic_DNA"/>
</dbReference>
<name>A0A9W4J181_9EURO</name>
<dbReference type="GO" id="GO:0006508">
    <property type="term" value="P:proteolysis"/>
    <property type="evidence" value="ECO:0007669"/>
    <property type="project" value="UniProtKB-KW"/>
</dbReference>
<dbReference type="InterPro" id="IPR010259">
    <property type="entry name" value="S8pro/Inhibitor_I9"/>
</dbReference>
<dbReference type="CDD" id="cd04077">
    <property type="entry name" value="Peptidases_S8_PCSK9_ProteinaseK_like"/>
    <property type="match status" value="1"/>
</dbReference>
<dbReference type="Pfam" id="PF00082">
    <property type="entry name" value="Peptidase_S8"/>
    <property type="match status" value="1"/>
</dbReference>
<comment type="similarity">
    <text evidence="2 10">Belongs to the peptidase S8 family.</text>
</comment>
<comment type="caution">
    <text evidence="14">The sequence shown here is derived from an EMBL/GenBank/DDBJ whole genome shotgun (WGS) entry which is preliminary data.</text>
</comment>
<dbReference type="AlphaFoldDB" id="A0A9W4J181"/>
<feature type="domain" description="Inhibitor I9" evidence="13">
    <location>
        <begin position="35"/>
        <end position="113"/>
    </location>
</feature>
<evidence type="ECO:0000259" key="12">
    <source>
        <dbReference type="Pfam" id="PF00082"/>
    </source>
</evidence>
<evidence type="ECO:0000313" key="15">
    <source>
        <dbReference type="Proteomes" id="UP001152649"/>
    </source>
</evidence>
<evidence type="ECO:0000256" key="2">
    <source>
        <dbReference type="ARBA" id="ARBA00011073"/>
    </source>
</evidence>
<dbReference type="SUPFAM" id="SSF54897">
    <property type="entry name" value="Protease propeptides/inhibitors"/>
    <property type="match status" value="1"/>
</dbReference>
<feature type="active site" description="Charge relay system" evidence="10">
    <location>
        <position position="343"/>
    </location>
</feature>
<organism evidence="14 15">
    <name type="scientific">Penicillium salamii</name>
    <dbReference type="NCBI Taxonomy" id="1612424"/>
    <lineage>
        <taxon>Eukaryota</taxon>
        <taxon>Fungi</taxon>
        <taxon>Dikarya</taxon>
        <taxon>Ascomycota</taxon>
        <taxon>Pezizomycotina</taxon>
        <taxon>Eurotiomycetes</taxon>
        <taxon>Eurotiomycetidae</taxon>
        <taxon>Eurotiales</taxon>
        <taxon>Aspergillaceae</taxon>
        <taxon>Penicillium</taxon>
    </lineage>
</organism>
<dbReference type="InterPro" id="IPR015500">
    <property type="entry name" value="Peptidase_S8_subtilisin-rel"/>
</dbReference>
<dbReference type="Gene3D" id="3.30.70.80">
    <property type="entry name" value="Peptidase S8 propeptide/proteinase inhibitor I9"/>
    <property type="match status" value="1"/>
</dbReference>
<dbReference type="InterPro" id="IPR050131">
    <property type="entry name" value="Peptidase_S8_subtilisin-like"/>
</dbReference>
<keyword evidence="15" id="KW-1185">Reference proteome</keyword>
<dbReference type="GO" id="GO:0004252">
    <property type="term" value="F:serine-type endopeptidase activity"/>
    <property type="evidence" value="ECO:0007669"/>
    <property type="project" value="UniProtKB-UniRule"/>
</dbReference>
<evidence type="ECO:0000256" key="10">
    <source>
        <dbReference type="PROSITE-ProRule" id="PRU01240"/>
    </source>
</evidence>
<keyword evidence="3" id="KW-0964">Secreted</keyword>
<keyword evidence="6 10" id="KW-0378">Hydrolase</keyword>
<feature type="active site" description="Charge relay system" evidence="10">
    <location>
        <position position="157"/>
    </location>
</feature>
<protein>
    <recommendedName>
        <fullName evidence="9">Alkaline serine protease</fullName>
    </recommendedName>
</protein>
<dbReference type="InterPro" id="IPR023828">
    <property type="entry name" value="Peptidase_S8_Ser-AS"/>
</dbReference>
<proteinExistence type="inferred from homology"/>
<dbReference type="SUPFAM" id="SSF52743">
    <property type="entry name" value="Subtilisin-like"/>
    <property type="match status" value="1"/>
</dbReference>
<evidence type="ECO:0000259" key="13">
    <source>
        <dbReference type="Pfam" id="PF05922"/>
    </source>
</evidence>
<keyword evidence="4 10" id="KW-0645">Protease</keyword>
<keyword evidence="8" id="KW-0865">Zymogen</keyword>
<evidence type="ECO:0000256" key="7">
    <source>
        <dbReference type="ARBA" id="ARBA00022825"/>
    </source>
</evidence>
<evidence type="ECO:0000256" key="8">
    <source>
        <dbReference type="ARBA" id="ARBA00023145"/>
    </source>
</evidence>
<dbReference type="PANTHER" id="PTHR43806:SF58">
    <property type="entry name" value="ALKALINE PROTEASE 1-RELATED"/>
    <property type="match status" value="1"/>
</dbReference>
<dbReference type="GO" id="GO:0005576">
    <property type="term" value="C:extracellular region"/>
    <property type="evidence" value="ECO:0007669"/>
    <property type="project" value="UniProtKB-SubCell"/>
</dbReference>
<sequence>MGFLKVLITSLATLAVVDAGTLLTASKPDAVVPSSYIVVMNDDVSTAEFEVHRSWAANVHNRLSRRKNGETGPGKHFEINGLKGYTASFDEDTVKDIANDPAVKYIEPDMIVNATANVVQSSVPSWGLARISSKTSGATNYVYDSTAGQGVVIYGIDTGIEISHSDFGGRATWGTNTVDNSNTDGNGHGTHTASTAAGTKYGVAKKASLVAVKVLGADGSGTNSGVIAGMDWAVKDAKSRGVTGKAVAIMSLGGEYSKAMNDAAANVVKSGIFLSVAAGNEAENASNSSPASASEVCTIAASTSTDGSASFTNYGSLVDLYAPGQSITAAYPGGGSKTLSGTSMAAPHAAGVAAYLIALEGVSAGNACARLVALATSSITRAPSGTTSKLLNNGINV</sequence>
<dbReference type="PRINTS" id="PR00723">
    <property type="entry name" value="SUBTILISIN"/>
</dbReference>
<dbReference type="PROSITE" id="PS00138">
    <property type="entry name" value="SUBTILASE_SER"/>
    <property type="match status" value="1"/>
</dbReference>
<dbReference type="InterPro" id="IPR037045">
    <property type="entry name" value="S8pro/Inhibitor_I9_sf"/>
</dbReference>
<keyword evidence="5 11" id="KW-0732">Signal</keyword>